<evidence type="ECO:0000256" key="3">
    <source>
        <dbReference type="ARBA" id="ARBA00022475"/>
    </source>
</evidence>
<comment type="subcellular location">
    <subcellularLocation>
        <location evidence="1">Cell inner membrane</location>
        <topology evidence="1">Multi-pass membrane protein</topology>
    </subcellularLocation>
    <subcellularLocation>
        <location evidence="8">Cell membrane</location>
        <topology evidence="8">Multi-pass membrane protein</topology>
    </subcellularLocation>
</comment>
<dbReference type="PANTHER" id="PTHR33508:SF2">
    <property type="entry name" value="UPF0056 INNER MEMBRANE PROTEIN MARC"/>
    <property type="match status" value="1"/>
</dbReference>
<evidence type="ECO:0000256" key="5">
    <source>
        <dbReference type="ARBA" id="ARBA00022692"/>
    </source>
</evidence>
<feature type="transmembrane region" description="Helical" evidence="8">
    <location>
        <begin position="44"/>
        <end position="62"/>
    </location>
</feature>
<keyword evidence="3" id="KW-1003">Cell membrane</keyword>
<keyword evidence="7 8" id="KW-0472">Membrane</keyword>
<proteinExistence type="inferred from homology"/>
<keyword evidence="5 8" id="KW-0812">Transmembrane</keyword>
<dbReference type="GO" id="GO:0005886">
    <property type="term" value="C:plasma membrane"/>
    <property type="evidence" value="ECO:0007669"/>
    <property type="project" value="UniProtKB-SubCell"/>
</dbReference>
<comment type="similarity">
    <text evidence="2 8">Belongs to the UPF0056 (MarC) family.</text>
</comment>
<reference evidence="9 10" key="1">
    <citation type="submission" date="2015-03" db="EMBL/GenBank/DDBJ databases">
        <authorList>
            <person name="McCorrison J."/>
            <person name="Sanka R."/>
            <person name="Adams M."/>
            <person name="Brinkac L."/>
            <person name="Nierman W."/>
            <person name="Sutton G."/>
            <person name="Nelson K."/>
            <person name="Kiedrowski L."/>
            <person name="Guerrero D."/>
            <person name="Bonomo R."/>
        </authorList>
    </citation>
    <scope>NUCLEOTIDE SEQUENCE [LARGE SCALE GENOMIC DNA]</scope>
    <source>
        <strain evidence="9 10">35699</strain>
    </source>
</reference>
<evidence type="ECO:0000256" key="7">
    <source>
        <dbReference type="ARBA" id="ARBA00023136"/>
    </source>
</evidence>
<keyword evidence="6 8" id="KW-1133">Transmembrane helix</keyword>
<evidence type="ECO:0000256" key="4">
    <source>
        <dbReference type="ARBA" id="ARBA00022519"/>
    </source>
</evidence>
<feature type="transmembrane region" description="Helical" evidence="8">
    <location>
        <begin position="113"/>
        <end position="135"/>
    </location>
</feature>
<feature type="transmembrane region" description="Helical" evidence="8">
    <location>
        <begin position="74"/>
        <end position="93"/>
    </location>
</feature>
<dbReference type="OrthoDB" id="21094at2"/>
<evidence type="ECO:0000256" key="6">
    <source>
        <dbReference type="ARBA" id="ARBA00022989"/>
    </source>
</evidence>
<dbReference type="RefSeq" id="WP_028018369.1">
    <property type="nucleotide sequence ID" value="NZ_JZYX01000054.1"/>
</dbReference>
<comment type="caution">
    <text evidence="9">The sequence shown here is derived from an EMBL/GenBank/DDBJ whole genome shotgun (WGS) entry which is preliminary data.</text>
</comment>
<dbReference type="InterPro" id="IPR002771">
    <property type="entry name" value="Multi_antbiot-R_MarC"/>
</dbReference>
<sequence>MFELFKLIGLGLVLLLPLVNPLTTVALFLGLSGDMTEKEKKKQSAMAAFYVFVIMMVAWYAGKAVINTFGISIPGLRIAGGMIVAFIGFNMLFPQNVNKPQGSEKEKTKNIAFIPLAMPSTAGPGTIAMLISAASTFSAETSHLDLWVAYTAPPLIAIAISLILWGSLRASLGVMKLVGTSGIDAISRVMGFLLVCMGVQFVINGVVELIAIQ</sequence>
<dbReference type="NCBIfam" id="NF008228">
    <property type="entry name" value="PRK10995.1"/>
    <property type="match status" value="1"/>
</dbReference>
<dbReference type="EMBL" id="JZYX01000054">
    <property type="protein sequence ID" value="KJN20490.1"/>
    <property type="molecule type" value="Genomic_DNA"/>
</dbReference>
<protein>
    <recommendedName>
        <fullName evidence="8">UPF0056 membrane protein</fullName>
    </recommendedName>
</protein>
<feature type="transmembrane region" description="Helical" evidence="8">
    <location>
        <begin position="12"/>
        <end position="32"/>
    </location>
</feature>
<feature type="transmembrane region" description="Helical" evidence="8">
    <location>
        <begin position="189"/>
        <end position="212"/>
    </location>
</feature>
<evidence type="ECO:0000313" key="9">
    <source>
        <dbReference type="EMBL" id="KJN20490.1"/>
    </source>
</evidence>
<keyword evidence="4" id="KW-0997">Cell inner membrane</keyword>
<dbReference type="AlphaFoldDB" id="A0A0F1AHN7"/>
<dbReference type="Proteomes" id="UP000033352">
    <property type="component" value="Unassembled WGS sequence"/>
</dbReference>
<dbReference type="PATRIC" id="fig|1619248.3.peg.3866"/>
<evidence type="ECO:0000256" key="2">
    <source>
        <dbReference type="ARBA" id="ARBA00009784"/>
    </source>
</evidence>
<feature type="transmembrane region" description="Helical" evidence="8">
    <location>
        <begin position="147"/>
        <end position="168"/>
    </location>
</feature>
<accession>A0A0F1AHN7</accession>
<evidence type="ECO:0000256" key="8">
    <source>
        <dbReference type="RuleBase" id="RU362048"/>
    </source>
</evidence>
<dbReference type="NCBIfam" id="TIGR00427">
    <property type="entry name" value="NAAT family transporter"/>
    <property type="match status" value="1"/>
</dbReference>
<evidence type="ECO:0000256" key="1">
    <source>
        <dbReference type="ARBA" id="ARBA00004429"/>
    </source>
</evidence>
<dbReference type="PANTHER" id="PTHR33508">
    <property type="entry name" value="UPF0056 MEMBRANE PROTEIN YHCE"/>
    <property type="match status" value="1"/>
</dbReference>
<name>A0A0F1AHN7_9ENTR</name>
<evidence type="ECO:0000313" key="10">
    <source>
        <dbReference type="Proteomes" id="UP000033352"/>
    </source>
</evidence>
<organism evidence="9 10">
    <name type="scientific">Enterobacter sichuanensis</name>
    <dbReference type="NCBI Taxonomy" id="2071710"/>
    <lineage>
        <taxon>Bacteria</taxon>
        <taxon>Pseudomonadati</taxon>
        <taxon>Pseudomonadota</taxon>
        <taxon>Gammaproteobacteria</taxon>
        <taxon>Enterobacterales</taxon>
        <taxon>Enterobacteriaceae</taxon>
        <taxon>Enterobacter</taxon>
        <taxon>Enterobacter cloacae complex</taxon>
    </lineage>
</organism>
<gene>
    <name evidence="9" type="ORF">SS37_20935</name>
</gene>
<dbReference type="Pfam" id="PF01914">
    <property type="entry name" value="MarC"/>
    <property type="match status" value="1"/>
</dbReference>